<dbReference type="PANTHER" id="PTHR30441:SF4">
    <property type="entry name" value="PROTEIN ASMA"/>
    <property type="match status" value="1"/>
</dbReference>
<reference evidence="3 4" key="1">
    <citation type="submission" date="2010-12" db="EMBL/GenBank/DDBJ databases">
        <authorList>
            <person name="Muzny D."/>
            <person name="Qin X."/>
            <person name="Deng J."/>
            <person name="Jiang H."/>
            <person name="Liu Y."/>
            <person name="Qu J."/>
            <person name="Song X.-Z."/>
            <person name="Zhang L."/>
            <person name="Thornton R."/>
            <person name="Coyle M."/>
            <person name="Francisco L."/>
            <person name="Jackson L."/>
            <person name="Javaid M."/>
            <person name="Korchina V."/>
            <person name="Kovar C."/>
            <person name="Mata R."/>
            <person name="Mathew T."/>
            <person name="Ngo R."/>
            <person name="Nguyen L."/>
            <person name="Nguyen N."/>
            <person name="Okwuonu G."/>
            <person name="Ongeri F."/>
            <person name="Pham C."/>
            <person name="Simmons D."/>
            <person name="Wilczek-Boney K."/>
            <person name="Hale W."/>
            <person name="Jakkamsetti A."/>
            <person name="Pham P."/>
            <person name="Ruth R."/>
            <person name="San Lucas F."/>
            <person name="Warren J."/>
            <person name="Zhang J."/>
            <person name="Zhao Z."/>
            <person name="Zhou C."/>
            <person name="Zhu D."/>
            <person name="Lee S."/>
            <person name="Bess C."/>
            <person name="Blankenburg K."/>
            <person name="Forbes L."/>
            <person name="Fu Q."/>
            <person name="Gubbala S."/>
            <person name="Hirani K."/>
            <person name="Jayaseelan J.C."/>
            <person name="Lara F."/>
            <person name="Munidasa M."/>
            <person name="Palculict T."/>
            <person name="Patil S."/>
            <person name="Pu L.-L."/>
            <person name="Saada N."/>
            <person name="Tang L."/>
            <person name="Weissenberger G."/>
            <person name="Zhu Y."/>
            <person name="Hemphill L."/>
            <person name="Shang Y."/>
            <person name="Youmans B."/>
            <person name="Ayvaz T."/>
            <person name="Ross M."/>
            <person name="Santibanez J."/>
            <person name="Aqrawi P."/>
            <person name="Gross S."/>
            <person name="Joshi V."/>
            <person name="Fowler G."/>
            <person name="Nazareth L."/>
            <person name="Reid J."/>
            <person name="Worley K."/>
            <person name="Petrosino J."/>
            <person name="Highlander S."/>
            <person name="Gibbs R."/>
        </authorList>
    </citation>
    <scope>NUCLEOTIDE SEQUENCE [LARGE SCALE GENOMIC DNA]</scope>
    <source>
        <strain evidence="3 4">ATCC 51599</strain>
    </source>
</reference>
<keyword evidence="4" id="KW-1185">Reference proteome</keyword>
<organism evidence="3 4">
    <name type="scientific">Lautropia mirabilis ATCC 51599</name>
    <dbReference type="NCBI Taxonomy" id="887898"/>
    <lineage>
        <taxon>Bacteria</taxon>
        <taxon>Pseudomonadati</taxon>
        <taxon>Pseudomonadota</taxon>
        <taxon>Betaproteobacteria</taxon>
        <taxon>Burkholderiales</taxon>
        <taxon>Burkholderiaceae</taxon>
        <taxon>Lautropia</taxon>
    </lineage>
</organism>
<evidence type="ECO:0000313" key="4">
    <source>
        <dbReference type="Proteomes" id="UP000011021"/>
    </source>
</evidence>
<protein>
    <submittedName>
        <fullName evidence="3">AsmA family protein</fullName>
    </submittedName>
</protein>
<dbReference type="GO" id="GO:0090313">
    <property type="term" value="P:regulation of protein targeting to membrane"/>
    <property type="evidence" value="ECO:0007669"/>
    <property type="project" value="TreeGrafter"/>
</dbReference>
<feature type="region of interest" description="Disordered" evidence="1">
    <location>
        <begin position="450"/>
        <end position="469"/>
    </location>
</feature>
<dbReference type="STRING" id="887898.HMPREF0551_0496"/>
<dbReference type="AlphaFoldDB" id="E7RUY4"/>
<evidence type="ECO:0000313" key="3">
    <source>
        <dbReference type="EMBL" id="EFV95588.1"/>
    </source>
</evidence>
<feature type="region of interest" description="Disordered" evidence="1">
    <location>
        <begin position="750"/>
        <end position="779"/>
    </location>
</feature>
<name>E7RUY4_9BURK</name>
<dbReference type="InterPro" id="IPR007844">
    <property type="entry name" value="AsmA"/>
</dbReference>
<dbReference type="RefSeq" id="WP_005672499.1">
    <property type="nucleotide sequence ID" value="NZ_CP146288.1"/>
</dbReference>
<comment type="caution">
    <text evidence="3">The sequence shown here is derived from an EMBL/GenBank/DDBJ whole genome shotgun (WGS) entry which is preliminary data.</text>
</comment>
<dbReference type="eggNOG" id="COG2982">
    <property type="taxonomic scope" value="Bacteria"/>
</dbReference>
<dbReference type="Proteomes" id="UP000011021">
    <property type="component" value="Unassembled WGS sequence"/>
</dbReference>
<sequence>MIKKLSIVVGVLVGLLVVAAVAVSFVDVNYFKPQIANFVATRYNRTLSFEGDLKLSIFPHVGVTLPEVRLSEPNQPEQEAASLTSAQVSVALLPLLKGDVQADTVTIDGLKAKVVRQADGSMSIDDLLGAQDAPAQEQPAEPEAAAKIPAFHVNGVTLANARVVFDDRQAGQTYTLERLNVETGPLANVIETPVSLSLGFGATSPEARGDFSMKGQLKIDLEQGRYGLRDFSAGLKGAIDTLQVQQFALKLKGFSFDPQGPIIDLNDLALDAQGRMGADSFRGTVAAPKLAIASDKASGDTVQAKVSLGDKEWLSAVLTLAGVGGTADDLKVNSLGLDAKLTQDGRTVAAKLATPVQASLAAGRYQLTALDGQVDIEDPSVSKAASSLKLGGQVSADLKKETAAADLSALLDQAKMALKAGVNGFKTPKITVALDADSLNVDRLFPPAKTDAAAAPAPDSTTGNPAETPVDLSALKGLTVDARVGIGHLIARGLEMRQLKANAKVANGQLVLSPVTAMLYQGKLAASSTVTTGSSPAANKVTLKADLTGISIEPLLKALANQDMLEGSGNLNVAVNTGGATVEAMKRSLGGNASVALKDGALKGINLGEKLREARNMFKANTGTQNQASDKTQKTDFTEMSVSFQLQNGVARSNDLSLKSPLLRVGGDGSIDIGRSVLDYTVRASVVGTSSGQGGRELADLKGVTIPVRLNGPFDAPSWQIDWSAAAKDALKSKVGEELKGKAEDKLKQSLEKSGLGSKLEEKVDTKKAKDALKGLLGR</sequence>
<feature type="compositionally biased region" description="Basic and acidic residues" evidence="1">
    <location>
        <begin position="759"/>
        <end position="773"/>
    </location>
</feature>
<evidence type="ECO:0000256" key="1">
    <source>
        <dbReference type="SAM" id="MobiDB-lite"/>
    </source>
</evidence>
<dbReference type="PANTHER" id="PTHR30441">
    <property type="entry name" value="DUF748 DOMAIN-CONTAINING PROTEIN"/>
    <property type="match status" value="1"/>
</dbReference>
<accession>E7RUY4</accession>
<evidence type="ECO:0000259" key="2">
    <source>
        <dbReference type="Pfam" id="PF05170"/>
    </source>
</evidence>
<dbReference type="GO" id="GO:0005886">
    <property type="term" value="C:plasma membrane"/>
    <property type="evidence" value="ECO:0007669"/>
    <property type="project" value="TreeGrafter"/>
</dbReference>
<proteinExistence type="predicted"/>
<dbReference type="Pfam" id="PF05170">
    <property type="entry name" value="AsmA"/>
    <property type="match status" value="1"/>
</dbReference>
<dbReference type="EMBL" id="AEQP01000002">
    <property type="protein sequence ID" value="EFV95588.1"/>
    <property type="molecule type" value="Genomic_DNA"/>
</dbReference>
<feature type="domain" description="AsmA" evidence="2">
    <location>
        <begin position="4"/>
        <end position="656"/>
    </location>
</feature>
<dbReference type="InterPro" id="IPR052894">
    <property type="entry name" value="AsmA-related"/>
</dbReference>
<dbReference type="HOGENOM" id="CLU_012870_0_0_4"/>
<gene>
    <name evidence="3" type="ORF">HMPREF0551_0496</name>
</gene>